<accession>A0ABR7XGT7</accession>
<feature type="transmembrane region" description="Helical" evidence="1">
    <location>
        <begin position="12"/>
        <end position="35"/>
    </location>
</feature>
<evidence type="ECO:0000313" key="2">
    <source>
        <dbReference type="EMBL" id="MBD1396611.1"/>
    </source>
</evidence>
<reference evidence="2 3" key="1">
    <citation type="submission" date="2020-09" db="EMBL/GenBank/DDBJ databases">
        <title>Genome sequencing and assembly of Pontibacter sp.</title>
        <authorList>
            <person name="Chhetri G."/>
        </authorList>
    </citation>
    <scope>NUCLEOTIDE SEQUENCE [LARGE SCALE GENOMIC DNA]</scope>
    <source>
        <strain evidence="2 3">JH31</strain>
    </source>
</reference>
<dbReference type="RefSeq" id="WP_191182774.1">
    <property type="nucleotide sequence ID" value="NZ_JACXAJ010000002.1"/>
</dbReference>
<evidence type="ECO:0000313" key="3">
    <source>
        <dbReference type="Proteomes" id="UP000625551"/>
    </source>
</evidence>
<keyword evidence="1" id="KW-0812">Transmembrane</keyword>
<evidence type="ECO:0008006" key="4">
    <source>
        <dbReference type="Google" id="ProtNLM"/>
    </source>
</evidence>
<comment type="caution">
    <text evidence="2">The sequence shown here is derived from an EMBL/GenBank/DDBJ whole genome shotgun (WGS) entry which is preliminary data.</text>
</comment>
<keyword evidence="1" id="KW-0472">Membrane</keyword>
<protein>
    <recommendedName>
        <fullName evidence="4">Cytochrome C oxidase subunit IV</fullName>
    </recommendedName>
</protein>
<evidence type="ECO:0000256" key="1">
    <source>
        <dbReference type="SAM" id="Phobius"/>
    </source>
</evidence>
<feature type="transmembrane region" description="Helical" evidence="1">
    <location>
        <begin position="41"/>
        <end position="61"/>
    </location>
</feature>
<dbReference type="EMBL" id="JACXAJ010000002">
    <property type="protein sequence ID" value="MBD1396611.1"/>
    <property type="molecule type" value="Genomic_DNA"/>
</dbReference>
<organism evidence="2 3">
    <name type="scientific">Pontibacter aquaedesilientis</name>
    <dbReference type="NCBI Taxonomy" id="2766980"/>
    <lineage>
        <taxon>Bacteria</taxon>
        <taxon>Pseudomonadati</taxon>
        <taxon>Bacteroidota</taxon>
        <taxon>Cytophagia</taxon>
        <taxon>Cytophagales</taxon>
        <taxon>Hymenobacteraceae</taxon>
        <taxon>Pontibacter</taxon>
    </lineage>
</organism>
<proteinExistence type="predicted"/>
<name>A0ABR7XGT7_9BACT</name>
<keyword evidence="1" id="KW-1133">Transmembrane helix</keyword>
<sequence length="98" mass="11014">MQDKKAFLRINLRTVGTCLIAGGMLLSIFSVLRFPPAGFGSLHYTTIIAFALELMGVLLLSRHLFSTDRGQRYSRLFLAVGLLTLVVVYFIVCRDYLI</sequence>
<keyword evidence="3" id="KW-1185">Reference proteome</keyword>
<gene>
    <name evidence="2" type="ORF">H9Q13_05485</name>
</gene>
<feature type="transmembrane region" description="Helical" evidence="1">
    <location>
        <begin position="73"/>
        <end position="92"/>
    </location>
</feature>
<dbReference type="Proteomes" id="UP000625551">
    <property type="component" value="Unassembled WGS sequence"/>
</dbReference>